<dbReference type="Proteomes" id="UP000188354">
    <property type="component" value="Chromosome LG06"/>
</dbReference>
<accession>A0A1J7HA49</accession>
<dbReference type="EMBL" id="CM007366">
    <property type="protein sequence ID" value="OIW09670.1"/>
    <property type="molecule type" value="Genomic_DNA"/>
</dbReference>
<evidence type="ECO:0008006" key="4">
    <source>
        <dbReference type="Google" id="ProtNLM"/>
    </source>
</evidence>
<organism evidence="2 3">
    <name type="scientific">Lupinus angustifolius</name>
    <name type="common">Narrow-leaved blue lupine</name>
    <dbReference type="NCBI Taxonomy" id="3871"/>
    <lineage>
        <taxon>Eukaryota</taxon>
        <taxon>Viridiplantae</taxon>
        <taxon>Streptophyta</taxon>
        <taxon>Embryophyta</taxon>
        <taxon>Tracheophyta</taxon>
        <taxon>Spermatophyta</taxon>
        <taxon>Magnoliopsida</taxon>
        <taxon>eudicotyledons</taxon>
        <taxon>Gunneridae</taxon>
        <taxon>Pentapetalae</taxon>
        <taxon>rosids</taxon>
        <taxon>fabids</taxon>
        <taxon>Fabales</taxon>
        <taxon>Fabaceae</taxon>
        <taxon>Papilionoideae</taxon>
        <taxon>50 kb inversion clade</taxon>
        <taxon>genistoids sensu lato</taxon>
        <taxon>core genistoids</taxon>
        <taxon>Genisteae</taxon>
        <taxon>Lupinus</taxon>
    </lineage>
</organism>
<dbReference type="CDD" id="cd00590">
    <property type="entry name" value="RRM_SF"/>
    <property type="match status" value="1"/>
</dbReference>
<reference evidence="2 3" key="1">
    <citation type="journal article" date="2017" name="Plant Biotechnol. J.">
        <title>A comprehensive draft genome sequence for lupin (Lupinus angustifolius), an emerging health food: insights into plant-microbe interactions and legume evolution.</title>
        <authorList>
            <person name="Hane J.K."/>
            <person name="Ming Y."/>
            <person name="Kamphuis L.G."/>
            <person name="Nelson M.N."/>
            <person name="Garg G."/>
            <person name="Atkins C.A."/>
            <person name="Bayer P.E."/>
            <person name="Bravo A."/>
            <person name="Bringans S."/>
            <person name="Cannon S."/>
            <person name="Edwards D."/>
            <person name="Foley R."/>
            <person name="Gao L.L."/>
            <person name="Harrison M.J."/>
            <person name="Huang W."/>
            <person name="Hurgobin B."/>
            <person name="Li S."/>
            <person name="Liu C.W."/>
            <person name="McGrath A."/>
            <person name="Morahan G."/>
            <person name="Murray J."/>
            <person name="Weller J."/>
            <person name="Jian J."/>
            <person name="Singh K.B."/>
        </authorList>
    </citation>
    <scope>NUCLEOTIDE SEQUENCE [LARGE SCALE GENOMIC DNA]</scope>
    <source>
        <strain evidence="3">cv. Tanjil</strain>
        <tissue evidence="2">Whole plant</tissue>
    </source>
</reference>
<dbReference type="SUPFAM" id="SSF54928">
    <property type="entry name" value="RNA-binding domain, RBD"/>
    <property type="match status" value="1"/>
</dbReference>
<protein>
    <recommendedName>
        <fullName evidence="4">RRM domain-containing protein</fullName>
    </recommendedName>
</protein>
<evidence type="ECO:0000313" key="3">
    <source>
        <dbReference type="Proteomes" id="UP000188354"/>
    </source>
</evidence>
<feature type="region of interest" description="Disordered" evidence="1">
    <location>
        <begin position="326"/>
        <end position="349"/>
    </location>
</feature>
<dbReference type="InterPro" id="IPR035979">
    <property type="entry name" value="RBD_domain_sf"/>
</dbReference>
<gene>
    <name evidence="2" type="ORF">TanjilG_11057</name>
</gene>
<proteinExistence type="predicted"/>
<dbReference type="GO" id="GO:0003676">
    <property type="term" value="F:nucleic acid binding"/>
    <property type="evidence" value="ECO:0007669"/>
    <property type="project" value="InterPro"/>
</dbReference>
<evidence type="ECO:0000313" key="2">
    <source>
        <dbReference type="EMBL" id="OIW09670.1"/>
    </source>
</evidence>
<dbReference type="AlphaFoldDB" id="A0A1J7HA49"/>
<keyword evidence="3" id="KW-1185">Reference proteome</keyword>
<evidence type="ECO:0000256" key="1">
    <source>
        <dbReference type="SAM" id="MobiDB-lite"/>
    </source>
</evidence>
<name>A0A1J7HA49_LUPAN</name>
<sequence length="498" mass="54443">MWKFISNWGLVGDLFIPQKRDKRGRRFGFVSFKKVEDWSKFKLQLSNIWIGLYKISINTPRFQRQGLKSWVNNMPFSVIPEVEKGVAILGRGGSIPIGNASHWKQALLNEAQSIPSSSRDLGEGLLEFKVKPKFIDKLQKAVLGELVRVEDIFNVQALLAKEGFLSSKATHVGSLGLFVKLDAGTRDMARLDSGGGYCHSRFISRKNQMAEVPGVSDLESWQDRNSCWGKHKLMDVIDDDVVESFVNENNWVGDSVPIPTPNLKGFVDSVPLPGLSQNDDCVAPVSDDLRVEELGYGRVDGLIPKEVTVASLSVAKSVGVGPKSCVQSLRKSKPKSKGSKVQSDGGSPLGLPSCIPASMEGKNSKVFGKSLFEVGSTSKVNAIVCGKEGVLDCREVVSVSNAGVSHKGKLKPLFDAHRPLSQRIQAKRKKVHPPLALKALPSRKKNLQVSTMGKKVVVLQDGSCESLDSSISNSINDSHVRSVNRLHLKEGKNVARKL</sequence>
<dbReference type="Gramene" id="OIW09670">
    <property type="protein sequence ID" value="OIW09670"/>
    <property type="gene ID" value="TanjilG_11057"/>
</dbReference>